<dbReference type="InterPro" id="IPR006028">
    <property type="entry name" value="GABAA/Glycine_rcpt"/>
</dbReference>
<keyword evidence="3" id="KW-0675">Receptor</keyword>
<feature type="transmembrane region" description="Helical" evidence="1">
    <location>
        <begin position="159"/>
        <end position="182"/>
    </location>
</feature>
<evidence type="ECO:0000256" key="1">
    <source>
        <dbReference type="SAM" id="Phobius"/>
    </source>
</evidence>
<dbReference type="InterPro" id="IPR036719">
    <property type="entry name" value="Neuro-gated_channel_TM_sf"/>
</dbReference>
<dbReference type="AlphaFoldDB" id="A0AAV4P607"/>
<feature type="domain" description="Neurotransmitter-gated ion-channel transmembrane" evidence="2">
    <location>
        <begin position="101"/>
        <end position="207"/>
    </location>
</feature>
<dbReference type="InterPro" id="IPR006201">
    <property type="entry name" value="Neur_channel"/>
</dbReference>
<dbReference type="Gene3D" id="1.20.58.390">
    <property type="entry name" value="Neurotransmitter-gated ion-channel transmembrane domain"/>
    <property type="match status" value="1"/>
</dbReference>
<accession>A0AAV4P607</accession>
<dbReference type="CDD" id="cd19049">
    <property type="entry name" value="LGIC_TM_anion"/>
    <property type="match status" value="1"/>
</dbReference>
<feature type="transmembrane region" description="Helical" evidence="1">
    <location>
        <begin position="101"/>
        <end position="120"/>
    </location>
</feature>
<dbReference type="PANTHER" id="PTHR18945">
    <property type="entry name" value="NEUROTRANSMITTER GATED ION CHANNEL"/>
    <property type="match status" value="1"/>
</dbReference>
<dbReference type="SUPFAM" id="SSF90112">
    <property type="entry name" value="Neurotransmitter-gated ion-channel transmembrane pore"/>
    <property type="match status" value="1"/>
</dbReference>
<reference evidence="3 4" key="1">
    <citation type="submission" date="2021-06" db="EMBL/GenBank/DDBJ databases">
        <title>Caerostris extrusa draft genome.</title>
        <authorList>
            <person name="Kono N."/>
            <person name="Arakawa K."/>
        </authorList>
    </citation>
    <scope>NUCLEOTIDE SEQUENCE [LARGE SCALE GENOMIC DNA]</scope>
</reference>
<dbReference type="GO" id="GO:0099095">
    <property type="term" value="F:ligand-gated monoatomic anion channel activity"/>
    <property type="evidence" value="ECO:0007669"/>
    <property type="project" value="UniProtKB-ARBA"/>
</dbReference>
<dbReference type="Pfam" id="PF02932">
    <property type="entry name" value="Neur_chan_memb"/>
    <property type="match status" value="1"/>
</dbReference>
<sequence length="271" mass="30843">MKLYNKSGNLNIFDEFIQIHDLDRSIVDAQVSTSDREVRLRWDDGTGYPPVAFIKRSEPLQFYLGDLKTYEVTNGYNGGNFTYLYLNITLIRRLTGSIVNIYAPSTLIVVVSWVTFWLSLEAAPARVALSITSLLTLCTQAQQNKSQLPPLNYITAVDIWLFTCIFMVFSSLVEFAISYNAIMKKKSAKFESVVQSPFVQREKKLATWVVKNRLNYRCQEREEIPHLRNPRNRNGIPAGLLNWKLTTLTCFAGNCSLSHSSCLLLFTGCTI</sequence>
<dbReference type="InterPro" id="IPR006029">
    <property type="entry name" value="Neurotrans-gated_channel_TM"/>
</dbReference>
<dbReference type="EMBL" id="BPLR01004093">
    <property type="protein sequence ID" value="GIX92089.1"/>
    <property type="molecule type" value="Genomic_DNA"/>
</dbReference>
<evidence type="ECO:0000259" key="2">
    <source>
        <dbReference type="Pfam" id="PF02932"/>
    </source>
</evidence>
<keyword evidence="1" id="KW-0812">Transmembrane</keyword>
<gene>
    <name evidence="3" type="primary">GLRA3</name>
    <name evidence="3" type="ORF">CEXT_215511</name>
</gene>
<dbReference type="GO" id="GO:0004888">
    <property type="term" value="F:transmembrane signaling receptor activity"/>
    <property type="evidence" value="ECO:0007669"/>
    <property type="project" value="InterPro"/>
</dbReference>
<evidence type="ECO:0000313" key="3">
    <source>
        <dbReference type="EMBL" id="GIX92089.1"/>
    </source>
</evidence>
<keyword evidence="1" id="KW-0472">Membrane</keyword>
<dbReference type="GO" id="GO:0005230">
    <property type="term" value="F:extracellular ligand-gated monoatomic ion channel activity"/>
    <property type="evidence" value="ECO:0007669"/>
    <property type="project" value="UniProtKB-ARBA"/>
</dbReference>
<name>A0AAV4P607_CAEEX</name>
<protein>
    <submittedName>
        <fullName evidence="3">Glycine receptor subunit alpha-3</fullName>
    </submittedName>
</protein>
<dbReference type="GO" id="GO:0016020">
    <property type="term" value="C:membrane"/>
    <property type="evidence" value="ECO:0007669"/>
    <property type="project" value="InterPro"/>
</dbReference>
<dbReference type="InterPro" id="IPR038050">
    <property type="entry name" value="Neuro_actylchol_rec"/>
</dbReference>
<keyword evidence="4" id="KW-1185">Reference proteome</keyword>
<dbReference type="PRINTS" id="PR00253">
    <property type="entry name" value="GABAARECEPTR"/>
</dbReference>
<keyword evidence="1" id="KW-1133">Transmembrane helix</keyword>
<organism evidence="3 4">
    <name type="scientific">Caerostris extrusa</name>
    <name type="common">Bark spider</name>
    <name type="synonym">Caerostris bankana</name>
    <dbReference type="NCBI Taxonomy" id="172846"/>
    <lineage>
        <taxon>Eukaryota</taxon>
        <taxon>Metazoa</taxon>
        <taxon>Ecdysozoa</taxon>
        <taxon>Arthropoda</taxon>
        <taxon>Chelicerata</taxon>
        <taxon>Arachnida</taxon>
        <taxon>Araneae</taxon>
        <taxon>Araneomorphae</taxon>
        <taxon>Entelegynae</taxon>
        <taxon>Araneoidea</taxon>
        <taxon>Araneidae</taxon>
        <taxon>Caerostris</taxon>
    </lineage>
</organism>
<evidence type="ECO:0000313" key="4">
    <source>
        <dbReference type="Proteomes" id="UP001054945"/>
    </source>
</evidence>
<dbReference type="Proteomes" id="UP001054945">
    <property type="component" value="Unassembled WGS sequence"/>
</dbReference>
<proteinExistence type="predicted"/>
<dbReference type="GO" id="GO:0005254">
    <property type="term" value="F:chloride channel activity"/>
    <property type="evidence" value="ECO:0007669"/>
    <property type="project" value="UniProtKB-ARBA"/>
</dbReference>
<comment type="caution">
    <text evidence="3">The sequence shown here is derived from an EMBL/GenBank/DDBJ whole genome shotgun (WGS) entry which is preliminary data.</text>
</comment>